<proteinExistence type="predicted"/>
<dbReference type="InterPro" id="IPR029063">
    <property type="entry name" value="SAM-dependent_MTases_sf"/>
</dbReference>
<dbReference type="Proteomes" id="UP000824087">
    <property type="component" value="Unassembled WGS sequence"/>
</dbReference>
<organism evidence="3 4">
    <name type="scientific">Candidatus Fimihabitans intestinipullorum</name>
    <dbReference type="NCBI Taxonomy" id="2840820"/>
    <lineage>
        <taxon>Bacteria</taxon>
        <taxon>Bacillati</taxon>
        <taxon>Mycoplasmatota</taxon>
        <taxon>Mycoplasmatota incertae sedis</taxon>
        <taxon>Candidatus Fimihabitans</taxon>
    </lineage>
</organism>
<protein>
    <submittedName>
        <fullName evidence="3">16S rRNA (Guanine(966)-N(2))-methyltransferase RsmD</fullName>
        <ecNumber evidence="3">2.1.1.171</ecNumber>
    </submittedName>
</protein>
<dbReference type="SUPFAM" id="SSF53335">
    <property type="entry name" value="S-adenosyl-L-methionine-dependent methyltransferases"/>
    <property type="match status" value="1"/>
</dbReference>
<dbReference type="GO" id="GO:0052913">
    <property type="term" value="F:16S rRNA (guanine(966)-N(2))-methyltransferase activity"/>
    <property type="evidence" value="ECO:0007669"/>
    <property type="project" value="UniProtKB-EC"/>
</dbReference>
<reference evidence="3" key="2">
    <citation type="journal article" date="2021" name="PeerJ">
        <title>Extensive microbial diversity within the chicken gut microbiome revealed by metagenomics and culture.</title>
        <authorList>
            <person name="Gilroy R."/>
            <person name="Ravi A."/>
            <person name="Getino M."/>
            <person name="Pursley I."/>
            <person name="Horton D.L."/>
            <person name="Alikhan N.F."/>
            <person name="Baker D."/>
            <person name="Gharbi K."/>
            <person name="Hall N."/>
            <person name="Watson M."/>
            <person name="Adriaenssens E.M."/>
            <person name="Foster-Nyarko E."/>
            <person name="Jarju S."/>
            <person name="Secka A."/>
            <person name="Antonio M."/>
            <person name="Oren A."/>
            <person name="Chaudhuri R.R."/>
            <person name="La Ragione R."/>
            <person name="Hildebrand F."/>
            <person name="Pallen M.J."/>
        </authorList>
    </citation>
    <scope>NUCLEOTIDE SEQUENCE</scope>
    <source>
        <strain evidence="3">CHK197-8231</strain>
    </source>
</reference>
<accession>A0A9D1HU86</accession>
<keyword evidence="2 3" id="KW-0808">Transferase</keyword>
<comment type="caution">
    <text evidence="3">The sequence shown here is derived from an EMBL/GenBank/DDBJ whole genome shotgun (WGS) entry which is preliminary data.</text>
</comment>
<gene>
    <name evidence="3" type="primary">rsmD</name>
    <name evidence="3" type="ORF">IAD49_04475</name>
</gene>
<dbReference type="PANTHER" id="PTHR43542:SF1">
    <property type="entry name" value="METHYLTRANSFERASE"/>
    <property type="match status" value="1"/>
</dbReference>
<name>A0A9D1HU86_9BACT</name>
<dbReference type="PANTHER" id="PTHR43542">
    <property type="entry name" value="METHYLTRANSFERASE"/>
    <property type="match status" value="1"/>
</dbReference>
<dbReference type="InterPro" id="IPR002052">
    <property type="entry name" value="DNA_methylase_N6_adenine_CS"/>
</dbReference>
<dbReference type="AlphaFoldDB" id="A0A9D1HU86"/>
<dbReference type="Gene3D" id="3.40.50.150">
    <property type="entry name" value="Vaccinia Virus protein VP39"/>
    <property type="match status" value="1"/>
</dbReference>
<dbReference type="Pfam" id="PF03602">
    <property type="entry name" value="Cons_hypoth95"/>
    <property type="match status" value="1"/>
</dbReference>
<dbReference type="EC" id="2.1.1.171" evidence="3"/>
<evidence type="ECO:0000313" key="4">
    <source>
        <dbReference type="Proteomes" id="UP000824087"/>
    </source>
</evidence>
<dbReference type="GO" id="GO:0003676">
    <property type="term" value="F:nucleic acid binding"/>
    <property type="evidence" value="ECO:0007669"/>
    <property type="project" value="InterPro"/>
</dbReference>
<dbReference type="CDD" id="cd02440">
    <property type="entry name" value="AdoMet_MTases"/>
    <property type="match status" value="1"/>
</dbReference>
<dbReference type="PROSITE" id="PS00092">
    <property type="entry name" value="N6_MTASE"/>
    <property type="match status" value="1"/>
</dbReference>
<evidence type="ECO:0000256" key="2">
    <source>
        <dbReference type="ARBA" id="ARBA00022679"/>
    </source>
</evidence>
<evidence type="ECO:0000256" key="1">
    <source>
        <dbReference type="ARBA" id="ARBA00022603"/>
    </source>
</evidence>
<keyword evidence="1 3" id="KW-0489">Methyltransferase</keyword>
<sequence length="179" mass="20597">MRIISGKYKGKVLEGFDIAGTRPTMDRVKESMFAMIQNHLKDSICLDLFAGSGNLGLEALSEGARKCYFVDCNPIAIRTIRKNGEACKALNDMEIVHKTYREALLSFQKEQLKFDLVFLDPPYQENLISTVFAMLKELDLLEKDALIVCEFEHENLSDSTFHLWKERKYGSKKVFIYRV</sequence>
<dbReference type="EMBL" id="DVML01000025">
    <property type="protein sequence ID" value="HIU22816.1"/>
    <property type="molecule type" value="Genomic_DNA"/>
</dbReference>
<dbReference type="PIRSF" id="PIRSF004553">
    <property type="entry name" value="CHP00095"/>
    <property type="match status" value="1"/>
</dbReference>
<reference evidence="3" key="1">
    <citation type="submission" date="2020-10" db="EMBL/GenBank/DDBJ databases">
        <authorList>
            <person name="Gilroy R."/>
        </authorList>
    </citation>
    <scope>NUCLEOTIDE SEQUENCE</scope>
    <source>
        <strain evidence="3">CHK197-8231</strain>
    </source>
</reference>
<dbReference type="InterPro" id="IPR004398">
    <property type="entry name" value="RNA_MeTrfase_RsmD"/>
</dbReference>
<dbReference type="NCBIfam" id="TIGR00095">
    <property type="entry name" value="16S rRNA (guanine(966)-N(2))-methyltransferase RsmD"/>
    <property type="match status" value="1"/>
</dbReference>
<evidence type="ECO:0000313" key="3">
    <source>
        <dbReference type="EMBL" id="HIU22816.1"/>
    </source>
</evidence>